<accession>A0A1I5QH96</accession>
<dbReference type="Gene3D" id="3.40.50.12580">
    <property type="match status" value="1"/>
</dbReference>
<reference evidence="2 3" key="1">
    <citation type="submission" date="2016-10" db="EMBL/GenBank/DDBJ databases">
        <authorList>
            <person name="de Groot N.N."/>
        </authorList>
    </citation>
    <scope>NUCLEOTIDE SEQUENCE [LARGE SCALE GENOMIC DNA]</scope>
    <source>
        <strain evidence="2 3">DSM 17073</strain>
    </source>
</reference>
<gene>
    <name evidence="1" type="ORF">HHA03_23330</name>
    <name evidence="2" type="ORF">SAMN05421839_12140</name>
</gene>
<dbReference type="Pfam" id="PF04464">
    <property type="entry name" value="Glyphos_transf"/>
    <property type="match status" value="1"/>
</dbReference>
<protein>
    <submittedName>
        <fullName evidence="1 2">CDP-glycerol glycerophosphotransferase</fullName>
    </submittedName>
</protein>
<dbReference type="EMBL" id="FOXC01000021">
    <property type="protein sequence ID" value="SFP45411.1"/>
    <property type="molecule type" value="Genomic_DNA"/>
</dbReference>
<dbReference type="Proteomes" id="UP000242243">
    <property type="component" value="Unassembled WGS sequence"/>
</dbReference>
<evidence type="ECO:0000313" key="2">
    <source>
        <dbReference type="EMBL" id="SFP45411.1"/>
    </source>
</evidence>
<dbReference type="EMBL" id="BJWI01000061">
    <property type="protein sequence ID" value="GEM02801.1"/>
    <property type="molecule type" value="Genomic_DNA"/>
</dbReference>
<dbReference type="Proteomes" id="UP000321547">
    <property type="component" value="Unassembled WGS sequence"/>
</dbReference>
<keyword evidence="4" id="KW-1185">Reference proteome</keyword>
<evidence type="ECO:0000313" key="1">
    <source>
        <dbReference type="EMBL" id="GEM02801.1"/>
    </source>
</evidence>
<dbReference type="GO" id="GO:0047355">
    <property type="term" value="F:CDP-glycerol glycerophosphotransferase activity"/>
    <property type="evidence" value="ECO:0007669"/>
    <property type="project" value="InterPro"/>
</dbReference>
<evidence type="ECO:0000313" key="4">
    <source>
        <dbReference type="Proteomes" id="UP000321547"/>
    </source>
</evidence>
<dbReference type="RefSeq" id="WP_089832349.1">
    <property type="nucleotide sequence ID" value="NZ_BJWI01000061.1"/>
</dbReference>
<dbReference type="OrthoDB" id="396512at2"/>
<dbReference type="InterPro" id="IPR007554">
    <property type="entry name" value="Glycerophosphate_synth"/>
</dbReference>
<proteinExistence type="predicted"/>
<dbReference type="GO" id="GO:0016020">
    <property type="term" value="C:membrane"/>
    <property type="evidence" value="ECO:0007669"/>
    <property type="project" value="InterPro"/>
</dbReference>
<name>A0A1I5QH96_9BACI</name>
<dbReference type="AlphaFoldDB" id="A0A1I5QH96"/>
<reference evidence="1 4" key="2">
    <citation type="submission" date="2019-07" db="EMBL/GenBank/DDBJ databases">
        <title>Whole genome shotgun sequence of Halolactibacillus halophilus NBRC 100868.</title>
        <authorList>
            <person name="Hosoyama A."/>
            <person name="Uohara A."/>
            <person name="Ohji S."/>
            <person name="Ichikawa N."/>
        </authorList>
    </citation>
    <scope>NUCLEOTIDE SEQUENCE [LARGE SCALE GENOMIC DNA]</scope>
    <source>
        <strain evidence="1 4">NBRC 100868</strain>
    </source>
</reference>
<dbReference type="InterPro" id="IPR043148">
    <property type="entry name" value="TagF_C"/>
</dbReference>
<dbReference type="STRING" id="306540.SAMN05421839_12140"/>
<evidence type="ECO:0000313" key="3">
    <source>
        <dbReference type="Proteomes" id="UP000242243"/>
    </source>
</evidence>
<dbReference type="SUPFAM" id="SSF53756">
    <property type="entry name" value="UDP-Glycosyltransferase/glycogen phosphorylase"/>
    <property type="match status" value="1"/>
</dbReference>
<keyword evidence="2" id="KW-0808">Transferase</keyword>
<sequence length="784" mass="93369">MTCLLNNYELNGESVLITFTKECDIEKHSHILIKKRKSNIEHMFQIQSDKFKGAFIDCRIFNTGIWDIYLLSTSNETSRLQISKDVYSDNAIIYYSDEKSYNINLYQTKNGNASIKVTPFALPVDLHKVKRYHDNITLSLRLHSKNIIEKYDENSSSIVLEPMHMINNKIEVPANIEKLNEYYLVHFTLTNKMKENLLNIYLGKWKIDFQFSINQSYRKVKLEIIDDSLPDKTNDLLEFEELIESCFYRTKGNFLGFEYKKVTQVRNIESFEFVEDKIIIVGQSGLNIIQKKIDLKTSFLLRDRYTGDILELIDHINITENSFNSFKITIHLSKLYYKIQNAFNIFDIFVQVHYKSYTFQKKLRFNKFTYYKDYYEKNKFFKNKNNVMLFSQAISPFGNIKLLVYKLSKKNAFKLKYNKQISKTFFKNKNVWLIGERFDTAQDNGYHFFKYCRENHPDLPIYYVIDTSSNDFERVKHLGNVVDYGSNQHFNLLLKTKVFIGTHDFENILPIPGQFLTSFQQGIRIFLQHGVLGRKIVEYNKQFYKYPFHMFCVSSIKEKELVTSVFEYDDDDVKITGLSRFDALNNTTTKKSILLMPTWREWLTDEKTFIESEYYKRYHALINHPELQTLLEENNVHLEFYPHYRMQPYIQHFKDNNLKNISVIQLGEATVQELIQRNHLMITDYSSVSFDFTYLNKPVLYYHFDFDTFFRNGILRDKNETFLGEISSTEDELLNQISDLINRGFVDKSNFSDRRTSLFYYNDRLNNKRIYNEIQSILLKNIPK</sequence>
<organism evidence="2 3">
    <name type="scientific">Halolactibacillus halophilus</name>
    <dbReference type="NCBI Taxonomy" id="306540"/>
    <lineage>
        <taxon>Bacteria</taxon>
        <taxon>Bacillati</taxon>
        <taxon>Bacillota</taxon>
        <taxon>Bacilli</taxon>
        <taxon>Bacillales</taxon>
        <taxon>Bacillaceae</taxon>
        <taxon>Halolactibacillus</taxon>
    </lineage>
</organism>